<evidence type="ECO:0000313" key="2">
    <source>
        <dbReference type="Proteomes" id="UP000095287"/>
    </source>
</evidence>
<protein>
    <submittedName>
        <fullName evidence="3">ENHANCER OF AG-4 protein 2-like</fullName>
    </submittedName>
</protein>
<dbReference type="Proteomes" id="UP000095287">
    <property type="component" value="Unplaced"/>
</dbReference>
<feature type="compositionally biased region" description="Low complexity" evidence="1">
    <location>
        <begin position="202"/>
        <end position="211"/>
    </location>
</feature>
<sequence length="295" mass="32933">MVTSLHSRLWNGRGRTIASAFVSSTMCGRKRNVEDMMAHPKFGEQAVVPSTTRNENSNAQRKEPGKVTVERTILVSVKNKPEESDMYLPQSSRVSKRIPQPAVAKNPKRILVKQPIERGPDPSTRDNKMKNETTGLSSLKPSKRSKTESVLRPPSPFTIDRTQNHSERKIDSVSRTVSSDLGIDCSQESEGPASRAHRKKTGQSSSQKQTSVHATQKSMSSEQLETSKMSANDVSHRERIKEWFSKMLKRTRKTDPSTKDKGYPRDVCPTISNSCADTLETQTSIVGSRIRPPTE</sequence>
<evidence type="ECO:0000256" key="1">
    <source>
        <dbReference type="SAM" id="MobiDB-lite"/>
    </source>
</evidence>
<feature type="compositionally biased region" description="Basic and acidic residues" evidence="1">
    <location>
        <begin position="115"/>
        <end position="131"/>
    </location>
</feature>
<keyword evidence="2" id="KW-1185">Reference proteome</keyword>
<organism evidence="2 3">
    <name type="scientific">Steinernema glaseri</name>
    <dbReference type="NCBI Taxonomy" id="37863"/>
    <lineage>
        <taxon>Eukaryota</taxon>
        <taxon>Metazoa</taxon>
        <taxon>Ecdysozoa</taxon>
        <taxon>Nematoda</taxon>
        <taxon>Chromadorea</taxon>
        <taxon>Rhabditida</taxon>
        <taxon>Tylenchina</taxon>
        <taxon>Panagrolaimomorpha</taxon>
        <taxon>Strongyloidoidea</taxon>
        <taxon>Steinernematidae</taxon>
        <taxon>Steinernema</taxon>
    </lineage>
</organism>
<dbReference type="WBParaSite" id="L893_g5887.t1">
    <property type="protein sequence ID" value="L893_g5887.t1"/>
    <property type="gene ID" value="L893_g5887"/>
</dbReference>
<feature type="compositionally biased region" description="Basic and acidic residues" evidence="1">
    <location>
        <begin position="162"/>
        <end position="172"/>
    </location>
</feature>
<reference evidence="3" key="1">
    <citation type="submission" date="2016-11" db="UniProtKB">
        <authorList>
            <consortium name="WormBaseParasite"/>
        </authorList>
    </citation>
    <scope>IDENTIFICATION</scope>
</reference>
<name>A0A1I8AIA1_9BILA</name>
<dbReference type="AlphaFoldDB" id="A0A1I8AIA1"/>
<feature type="region of interest" description="Disordered" evidence="1">
    <location>
        <begin position="81"/>
        <end position="237"/>
    </location>
</feature>
<proteinExistence type="predicted"/>
<feature type="compositionally biased region" description="Polar residues" evidence="1">
    <location>
        <begin position="48"/>
        <end position="59"/>
    </location>
</feature>
<accession>A0A1I8AIA1</accession>
<feature type="region of interest" description="Disordered" evidence="1">
    <location>
        <begin position="43"/>
        <end position="67"/>
    </location>
</feature>
<feature type="compositionally biased region" description="Polar residues" evidence="1">
    <location>
        <begin position="212"/>
        <end position="233"/>
    </location>
</feature>
<evidence type="ECO:0000313" key="3">
    <source>
        <dbReference type="WBParaSite" id="L893_g5887.t1"/>
    </source>
</evidence>